<dbReference type="InterPro" id="IPR000067">
    <property type="entry name" value="FlgMring_FliF"/>
</dbReference>
<evidence type="ECO:0000256" key="10">
    <source>
        <dbReference type="SAM" id="MobiDB-lite"/>
    </source>
</evidence>
<evidence type="ECO:0000256" key="6">
    <source>
        <dbReference type="ARBA" id="ARBA00022989"/>
    </source>
</evidence>
<accession>A0A8J7SEY0</accession>
<dbReference type="GO" id="GO:0071973">
    <property type="term" value="P:bacterial-type flagellum-dependent cell motility"/>
    <property type="evidence" value="ECO:0007669"/>
    <property type="project" value="InterPro"/>
</dbReference>
<keyword evidence="8 9" id="KW-0975">Bacterial flagellum</keyword>
<dbReference type="InterPro" id="IPR006182">
    <property type="entry name" value="FliF_N_dom"/>
</dbReference>
<dbReference type="Proteomes" id="UP000655420">
    <property type="component" value="Unassembled WGS sequence"/>
</dbReference>
<comment type="caution">
    <text evidence="14">The sequence shown here is derived from an EMBL/GenBank/DDBJ whole genome shotgun (WGS) entry which is preliminary data.</text>
</comment>
<evidence type="ECO:0000256" key="8">
    <source>
        <dbReference type="ARBA" id="ARBA00023143"/>
    </source>
</evidence>
<evidence type="ECO:0000256" key="3">
    <source>
        <dbReference type="ARBA" id="ARBA00007971"/>
    </source>
</evidence>
<reference evidence="14" key="1">
    <citation type="submission" date="2020-12" db="EMBL/GenBank/DDBJ databases">
        <title>Bacterial taxonomy.</title>
        <authorList>
            <person name="Pan X."/>
        </authorList>
    </citation>
    <scope>NUCLEOTIDE SEQUENCE</scope>
    <source>
        <strain evidence="14">M0105</strain>
    </source>
</reference>
<keyword evidence="5 11" id="KW-0812">Transmembrane</keyword>
<dbReference type="GO" id="GO:0005886">
    <property type="term" value="C:plasma membrane"/>
    <property type="evidence" value="ECO:0007669"/>
    <property type="project" value="UniProtKB-SubCell"/>
</dbReference>
<feature type="domain" description="Flagellar M-ring C-terminal" evidence="13">
    <location>
        <begin position="240"/>
        <end position="400"/>
    </location>
</feature>
<dbReference type="RefSeq" id="WP_200606818.1">
    <property type="nucleotide sequence ID" value="NZ_JAEHHL010000001.1"/>
</dbReference>
<dbReference type="PANTHER" id="PTHR30046">
    <property type="entry name" value="FLAGELLAR M-RING PROTEIN"/>
    <property type="match status" value="1"/>
</dbReference>
<evidence type="ECO:0000259" key="13">
    <source>
        <dbReference type="Pfam" id="PF08345"/>
    </source>
</evidence>
<feature type="compositionally biased region" description="Basic and acidic residues" evidence="10">
    <location>
        <begin position="313"/>
        <end position="330"/>
    </location>
</feature>
<comment type="subcellular location">
    <subcellularLocation>
        <location evidence="1 9">Bacterial flagellum basal body</location>
    </subcellularLocation>
    <subcellularLocation>
        <location evidence="2">Cell membrane</location>
        <topology evidence="2">Multi-pass membrane protein</topology>
    </subcellularLocation>
</comment>
<evidence type="ECO:0000256" key="9">
    <source>
        <dbReference type="PIRNR" id="PIRNR004862"/>
    </source>
</evidence>
<evidence type="ECO:0000313" key="14">
    <source>
        <dbReference type="EMBL" id="MBK0398135.1"/>
    </source>
</evidence>
<sequence length="526" mass="55725">MEKLGLAWKALDTRRRLIFGGAFVAALAAMLALGQMAAKPGMALLYAGLDAAAAGEVVGALEQMQVPSEVRGDAIYVAAESRDRVRLALARDGIPRQGQAGYELLDEISGFSATTDMFDAAFWRAREGELARTILASPGVRAARVHIAAPSRRPFARSTAGPTASVTITMSGGTLGVQQATAFRYLVALAVAGLEPEQVAVIDSRAGMVLAPGVEGLAIDANAQDIDREKYLKTQIEELLEARVGRDKVRVSVTVETEREAQTVSERILQPDTRVTIHSDTEEVTETDSGSNPSVTVASNLPAGEAAQGSERQSSRSETREKANYDYSEVRRETVRQPGAVKRISVAVLVDGVTTAGEAGAPIWQPRPAEELAALRDLVIAAVGFDEARGDTVTVESLPFQPSGEAGEMAEASSLGRFVERNAMQLVQIAVLAGVVLVLAFSVIRPVLAAGAATREIGAPPALAPAQTTLAIAGGARQDDPDAREAEARERTLPDRDSLLRVVAERPELSAAMLRDWLETSDEEAA</sequence>
<proteinExistence type="inferred from homology"/>
<dbReference type="PRINTS" id="PR01009">
    <property type="entry name" value="FLGMRINGFLIF"/>
</dbReference>
<name>A0A8J7SEY0_9RHOB</name>
<dbReference type="InterPro" id="IPR013556">
    <property type="entry name" value="Flag_M-ring_C"/>
</dbReference>
<dbReference type="EMBL" id="JAEHHL010000001">
    <property type="protein sequence ID" value="MBK0398135.1"/>
    <property type="molecule type" value="Genomic_DNA"/>
</dbReference>
<evidence type="ECO:0000256" key="4">
    <source>
        <dbReference type="ARBA" id="ARBA00022475"/>
    </source>
</evidence>
<dbReference type="Pfam" id="PF08345">
    <property type="entry name" value="YscJ_FliF_C"/>
    <property type="match status" value="1"/>
</dbReference>
<evidence type="ECO:0000256" key="7">
    <source>
        <dbReference type="ARBA" id="ARBA00023136"/>
    </source>
</evidence>
<keyword evidence="14" id="KW-0969">Cilium</keyword>
<evidence type="ECO:0000256" key="11">
    <source>
        <dbReference type="SAM" id="Phobius"/>
    </source>
</evidence>
<keyword evidence="14" id="KW-0282">Flagellum</keyword>
<evidence type="ECO:0000256" key="2">
    <source>
        <dbReference type="ARBA" id="ARBA00004651"/>
    </source>
</evidence>
<keyword evidence="6 11" id="KW-1133">Transmembrane helix</keyword>
<feature type="domain" description="Flagellar M-ring N-terminal" evidence="12">
    <location>
        <begin position="38"/>
        <end position="206"/>
    </location>
</feature>
<keyword evidence="4" id="KW-1003">Cell membrane</keyword>
<dbReference type="PIRSF" id="PIRSF004862">
    <property type="entry name" value="FliF"/>
    <property type="match status" value="1"/>
</dbReference>
<dbReference type="InterPro" id="IPR045851">
    <property type="entry name" value="AMP-bd_C_sf"/>
</dbReference>
<feature type="compositionally biased region" description="Polar residues" evidence="10">
    <location>
        <begin position="287"/>
        <end position="299"/>
    </location>
</feature>
<comment type="function">
    <text evidence="9">The M ring may be actively involved in energy transduction.</text>
</comment>
<feature type="region of interest" description="Disordered" evidence="10">
    <location>
        <begin position="271"/>
        <end position="330"/>
    </location>
</feature>
<evidence type="ECO:0000256" key="1">
    <source>
        <dbReference type="ARBA" id="ARBA00004117"/>
    </source>
</evidence>
<dbReference type="GO" id="GO:0009431">
    <property type="term" value="C:bacterial-type flagellum basal body, MS ring"/>
    <property type="evidence" value="ECO:0007669"/>
    <property type="project" value="InterPro"/>
</dbReference>
<keyword evidence="14" id="KW-0966">Cell projection</keyword>
<keyword evidence="7 11" id="KW-0472">Membrane</keyword>
<gene>
    <name evidence="14" type="primary">fliF</name>
    <name evidence="14" type="ORF">H0I76_02945</name>
</gene>
<dbReference type="Gene3D" id="3.30.300.30">
    <property type="match status" value="1"/>
</dbReference>
<organism evidence="14 15">
    <name type="scientific">Thermohalobaculum xanthum</name>
    <dbReference type="NCBI Taxonomy" id="2753746"/>
    <lineage>
        <taxon>Bacteria</taxon>
        <taxon>Pseudomonadati</taxon>
        <taxon>Pseudomonadota</taxon>
        <taxon>Alphaproteobacteria</taxon>
        <taxon>Rhodobacterales</taxon>
        <taxon>Paracoccaceae</taxon>
        <taxon>Thermohalobaculum</taxon>
    </lineage>
</organism>
<dbReference type="PANTHER" id="PTHR30046:SF0">
    <property type="entry name" value="FLAGELLAR M-RING PROTEIN"/>
    <property type="match status" value="1"/>
</dbReference>
<comment type="similarity">
    <text evidence="3 9">Belongs to the FliF family.</text>
</comment>
<dbReference type="NCBIfam" id="TIGR00206">
    <property type="entry name" value="fliF"/>
    <property type="match status" value="1"/>
</dbReference>
<keyword evidence="15" id="KW-1185">Reference proteome</keyword>
<protein>
    <recommendedName>
        <fullName evidence="9">Flagellar M-ring protein</fullName>
    </recommendedName>
</protein>
<evidence type="ECO:0000313" key="15">
    <source>
        <dbReference type="Proteomes" id="UP000655420"/>
    </source>
</evidence>
<dbReference type="AlphaFoldDB" id="A0A8J7SEY0"/>
<dbReference type="Pfam" id="PF01514">
    <property type="entry name" value="YscJ_FliF"/>
    <property type="match status" value="1"/>
</dbReference>
<evidence type="ECO:0000256" key="5">
    <source>
        <dbReference type="ARBA" id="ARBA00022692"/>
    </source>
</evidence>
<evidence type="ECO:0000259" key="12">
    <source>
        <dbReference type="Pfam" id="PF01514"/>
    </source>
</evidence>
<dbReference type="GO" id="GO:0003774">
    <property type="term" value="F:cytoskeletal motor activity"/>
    <property type="evidence" value="ECO:0007669"/>
    <property type="project" value="InterPro"/>
</dbReference>
<feature type="transmembrane region" description="Helical" evidence="11">
    <location>
        <begin position="426"/>
        <end position="448"/>
    </location>
</feature>
<dbReference type="InterPro" id="IPR043427">
    <property type="entry name" value="YscJ/FliF"/>
</dbReference>